<dbReference type="InterPro" id="IPR055194">
    <property type="entry name" value="UBR1-like_WH"/>
</dbReference>
<dbReference type="InterPro" id="IPR039164">
    <property type="entry name" value="UBR1-like"/>
</dbReference>
<evidence type="ECO:0000259" key="12">
    <source>
        <dbReference type="PROSITE" id="PS51157"/>
    </source>
</evidence>
<accession>A0A0N1H8X8</accession>
<keyword evidence="5 10" id="KW-0863">Zinc-finger</keyword>
<keyword evidence="14" id="KW-1185">Reference proteome</keyword>
<dbReference type="GO" id="GO:0071596">
    <property type="term" value="P:ubiquitin-dependent protein catabolic process via the N-end rule pathway"/>
    <property type="evidence" value="ECO:0007669"/>
    <property type="project" value="UniProtKB-UniRule"/>
</dbReference>
<dbReference type="PROSITE" id="PS51157">
    <property type="entry name" value="ZF_UBR"/>
    <property type="match status" value="1"/>
</dbReference>
<evidence type="ECO:0000313" key="13">
    <source>
        <dbReference type="EMBL" id="KPI39910.1"/>
    </source>
</evidence>
<dbReference type="InterPro" id="IPR042065">
    <property type="entry name" value="E3_ELL-like"/>
</dbReference>
<dbReference type="Pfam" id="PF02617">
    <property type="entry name" value="ClpS"/>
    <property type="match status" value="1"/>
</dbReference>
<dbReference type="GO" id="GO:0061630">
    <property type="term" value="F:ubiquitin protein ligase activity"/>
    <property type="evidence" value="ECO:0007669"/>
    <property type="project" value="UniProtKB-UniRule"/>
</dbReference>
<dbReference type="SUPFAM" id="SSF46785">
    <property type="entry name" value="Winged helix' DNA-binding domain"/>
    <property type="match status" value="1"/>
</dbReference>
<dbReference type="EMBL" id="LFJN01000013">
    <property type="protein sequence ID" value="KPI39910.1"/>
    <property type="molecule type" value="Genomic_DNA"/>
</dbReference>
<comment type="pathway">
    <text evidence="2 10">Protein modification; protein ubiquitination.</text>
</comment>
<dbReference type="Gene3D" id="2.10.110.30">
    <property type="match status" value="1"/>
</dbReference>
<keyword evidence="7 10" id="KW-0862">Zinc</keyword>
<evidence type="ECO:0000256" key="8">
    <source>
        <dbReference type="ARBA" id="ARBA00046341"/>
    </source>
</evidence>
<feature type="zinc finger region" description="UBR-type" evidence="9">
    <location>
        <begin position="84"/>
        <end position="156"/>
    </location>
</feature>
<dbReference type="GO" id="GO:0008270">
    <property type="term" value="F:zinc ion binding"/>
    <property type="evidence" value="ECO:0007669"/>
    <property type="project" value="UniProtKB-UniRule"/>
</dbReference>
<evidence type="ECO:0000256" key="9">
    <source>
        <dbReference type="PROSITE-ProRule" id="PRU00508"/>
    </source>
</evidence>
<evidence type="ECO:0000313" key="14">
    <source>
        <dbReference type="Proteomes" id="UP000038010"/>
    </source>
</evidence>
<dbReference type="GeneID" id="28732230"/>
<evidence type="ECO:0000256" key="5">
    <source>
        <dbReference type="ARBA" id="ARBA00022771"/>
    </source>
</evidence>
<keyword evidence="6 10" id="KW-0833">Ubl conjugation pathway</keyword>
<dbReference type="Proteomes" id="UP000038010">
    <property type="component" value="Unassembled WGS sequence"/>
</dbReference>
<evidence type="ECO:0000256" key="11">
    <source>
        <dbReference type="SAM" id="MobiDB-lite"/>
    </source>
</evidence>
<feature type="compositionally biased region" description="Acidic residues" evidence="11">
    <location>
        <begin position="405"/>
        <end position="423"/>
    </location>
</feature>
<reference evidence="13 14" key="1">
    <citation type="submission" date="2015-06" db="EMBL/GenBank/DDBJ databases">
        <title>Draft genome of the ant-associated black yeast Phialophora attae CBS 131958.</title>
        <authorList>
            <person name="Moreno L.F."/>
            <person name="Stielow B.J."/>
            <person name="de Hoog S."/>
            <person name="Vicente V.A."/>
            <person name="Weiss V.A."/>
            <person name="de Vries M."/>
            <person name="Cruz L.M."/>
            <person name="Souza E.M."/>
        </authorList>
    </citation>
    <scope>NUCLEOTIDE SEQUENCE [LARGE SCALE GENOMIC DNA]</scope>
    <source>
        <strain evidence="13 14">CBS 131958</strain>
    </source>
</reference>
<comment type="catalytic activity">
    <reaction evidence="1 10">
        <text>S-ubiquitinyl-[E2 ubiquitin-conjugating enzyme]-L-cysteine + [acceptor protein]-L-lysine = [E2 ubiquitin-conjugating enzyme]-L-cysteine + N(6)-ubiquitinyl-[acceptor protein]-L-lysine.</text>
        <dbReference type="EC" id="2.3.2.27"/>
    </reaction>
</comment>
<dbReference type="PANTHER" id="PTHR21497:SF24">
    <property type="entry name" value="E3 UBIQUITIN-PROTEIN LIGASE UBR1"/>
    <property type="match status" value="1"/>
</dbReference>
<comment type="function">
    <text evidence="10">Ubiquitin ligase protein which is a component of the N-end rule pathway. Recognizes and binds to proteins bearing specific N-terminal residues that are destabilizing according to the N-end rule, leading to their ubiquitination and subsequent degradation.</text>
</comment>
<dbReference type="RefSeq" id="XP_017999873.1">
    <property type="nucleotide sequence ID" value="XM_018140349.1"/>
</dbReference>
<dbReference type="CDD" id="cd19673">
    <property type="entry name" value="UBR-box_UBR3"/>
    <property type="match status" value="1"/>
</dbReference>
<evidence type="ECO:0000256" key="4">
    <source>
        <dbReference type="ARBA" id="ARBA00022723"/>
    </source>
</evidence>
<evidence type="ECO:0000256" key="7">
    <source>
        <dbReference type="ARBA" id="ARBA00022833"/>
    </source>
</evidence>
<dbReference type="VEuPathDB" id="FungiDB:AB675_11497"/>
<dbReference type="Pfam" id="PF18995">
    <property type="entry name" value="PRT6_C"/>
    <property type="match status" value="2"/>
</dbReference>
<dbReference type="CDD" id="cd16482">
    <property type="entry name" value="RING-H2_UBR1-like"/>
    <property type="match status" value="1"/>
</dbReference>
<feature type="domain" description="UBR-type" evidence="12">
    <location>
        <begin position="84"/>
        <end position="156"/>
    </location>
</feature>
<dbReference type="InterPro" id="IPR003126">
    <property type="entry name" value="Znf_UBR"/>
</dbReference>
<dbReference type="OrthoDB" id="26387at2759"/>
<dbReference type="GO" id="GO:0016567">
    <property type="term" value="P:protein ubiquitination"/>
    <property type="evidence" value="ECO:0007669"/>
    <property type="project" value="UniProtKB-UniRule"/>
</dbReference>
<dbReference type="GO" id="GO:0000151">
    <property type="term" value="C:ubiquitin ligase complex"/>
    <property type="evidence" value="ECO:0007669"/>
    <property type="project" value="TreeGrafter"/>
</dbReference>
<dbReference type="Pfam" id="PF22960">
    <property type="entry name" value="WHD_UBR1"/>
    <property type="match status" value="1"/>
</dbReference>
<feature type="region of interest" description="Disordered" evidence="11">
    <location>
        <begin position="488"/>
        <end position="518"/>
    </location>
</feature>
<dbReference type="UniPathway" id="UPA00143"/>
<comment type="similarity">
    <text evidence="8 10">Belongs to the E3 ubiquitin-protein ligase UBR1-like family.</text>
</comment>
<dbReference type="FunFam" id="2.10.110.30:FF:000002">
    <property type="entry name" value="Putative e3 ubiquitin-protein ligase ubr3"/>
    <property type="match status" value="1"/>
</dbReference>
<protein>
    <recommendedName>
        <fullName evidence="10">E3 ubiquitin-protein ligase</fullName>
        <ecNumber evidence="10">2.3.2.27</ecNumber>
    </recommendedName>
</protein>
<proteinExistence type="inferred from homology"/>
<dbReference type="GO" id="GO:0005737">
    <property type="term" value="C:cytoplasm"/>
    <property type="evidence" value="ECO:0007669"/>
    <property type="project" value="TreeGrafter"/>
</dbReference>
<evidence type="ECO:0000256" key="1">
    <source>
        <dbReference type="ARBA" id="ARBA00000900"/>
    </source>
</evidence>
<dbReference type="EC" id="2.3.2.27" evidence="10"/>
<evidence type="ECO:0000256" key="6">
    <source>
        <dbReference type="ARBA" id="ARBA00022786"/>
    </source>
</evidence>
<dbReference type="SMART" id="SM00396">
    <property type="entry name" value="ZnF_UBR1"/>
    <property type="match status" value="1"/>
</dbReference>
<evidence type="ECO:0000256" key="2">
    <source>
        <dbReference type="ARBA" id="ARBA00004906"/>
    </source>
</evidence>
<dbReference type="PANTHER" id="PTHR21497">
    <property type="entry name" value="UBIQUITIN LIGASE E3 ALPHA-RELATED"/>
    <property type="match status" value="1"/>
</dbReference>
<evidence type="ECO:0000256" key="3">
    <source>
        <dbReference type="ARBA" id="ARBA00022679"/>
    </source>
</evidence>
<gene>
    <name evidence="13" type="ORF">AB675_11497</name>
</gene>
<comment type="caution">
    <text evidence="13">The sequence shown here is derived from an EMBL/GenBank/DDBJ whole genome shotgun (WGS) entry which is preliminary data.</text>
</comment>
<dbReference type="InterPro" id="IPR036390">
    <property type="entry name" value="WH_DNA-bd_sf"/>
</dbReference>
<keyword evidence="4 10" id="KW-0479">Metal-binding</keyword>
<dbReference type="InterPro" id="IPR003769">
    <property type="entry name" value="ClpS_core"/>
</dbReference>
<dbReference type="InterPro" id="IPR044046">
    <property type="entry name" value="E3_ligase_UBR-like_C"/>
</dbReference>
<evidence type="ECO:0000256" key="10">
    <source>
        <dbReference type="RuleBase" id="RU366018"/>
    </source>
</evidence>
<dbReference type="STRING" id="1664694.A0A0N1H8X8"/>
<dbReference type="Pfam" id="PF02207">
    <property type="entry name" value="zf-UBR"/>
    <property type="match status" value="1"/>
</dbReference>
<organism evidence="13 14">
    <name type="scientific">Cyphellophora attinorum</name>
    <dbReference type="NCBI Taxonomy" id="1664694"/>
    <lineage>
        <taxon>Eukaryota</taxon>
        <taxon>Fungi</taxon>
        <taxon>Dikarya</taxon>
        <taxon>Ascomycota</taxon>
        <taxon>Pezizomycotina</taxon>
        <taxon>Eurotiomycetes</taxon>
        <taxon>Chaetothyriomycetidae</taxon>
        <taxon>Chaetothyriales</taxon>
        <taxon>Cyphellophoraceae</taxon>
        <taxon>Cyphellophora</taxon>
    </lineage>
</organism>
<feature type="region of interest" description="Disordered" evidence="11">
    <location>
        <begin position="404"/>
        <end position="423"/>
    </location>
</feature>
<keyword evidence="3 10" id="KW-0808">Transferase</keyword>
<sequence length="2118" mass="237944">MNPPDSRLDRILLQTLCHFPRKFECRYSDEARDDLLQTLFRALTNDRADYLEQLFPRGFPASYRLQDAQGAEAEPEYSAAARGSLCGHIFKPNEVYYHCATCTNDPTAVLCARCFASSEHEGHQLIINISSGNSGCCDCGDVEAWNRPVHCAIHTASDDNEQADEHMSTLPDDLQQSIRTTIGRVLDYFCDVISCSPEHLRLPKSIDSIKEDEVRSRLDSKHYSGVDDEEDEPEFCLIIWNDEKHTIKEVQDQVARACKEKTKFGLARAMETNDVGRSVVRHSRDLQMLTKMAKVIEQIKVTVTIRSSRDTFREQMCGTIIEWLSDIAGASIGDDARILRRIVCEELLQVWRVGSRAWNAKTGEDSLDSHGIQSARDDFLSEKRLWTRYSSDPIQLILQPTLVQDDTDDTMEEDADETGEGDADLRDEDVIDASALNTILNTTTFQALAQPLVDHLVDAEATDDADEMDTDGDGEFVDLQRIEIEQASPPTNTGTAMDNTATPVPGGRTTSRSRPSEQNVNFMTVPKVHKKPAGADNGPHGFWLMDNTDKQPTGRLPPYEDLTKSIRLDYMIIFDLRLWKIARVSLRDLYISTVVNIPKFKRVLGLRFSGLYTTLAQLYLIADREPDHSIMNLSNQILTTPSICQERIEKGNFLTNIMAILYTFLTNRQVGFAEDIDSHAVLSFDPGAVANRRLFHFFNDLKHFLSSEYVQVEVRSDTRYLSQYLDLMKLLQGICPNIRAVGDHVEYETDTWISASMLTKESNKLCRTFAETFKVQPGTGNDAVFAAIFAAAGVAMINSLGLERKRFEQNEIKQLVQFHQTTHRVVDFAVAQGALSFHHPLHYTLSWLLEIAKDSARCVQELKASAENVVVSIRKAPLRGKDEEIKSIISTGEDALLAMFDYPLRVCAWLAQMKANMWVRNGMSLRHQMGQYKSVSYRDVAHQRDLFLLQTALVTCDPSRLLASMVDRFGLTSWMSNGFSPLPDCDDTQMVELAEDFIYLLINLLSDRDGLTTSPTDPDSSLTVIRKEIAHCLCFKALSYSELWNRLTERVQEHPRFQEILETMTRYRPPEGLHDTGLFELKEEYLQELDPYNSHFSKNQRDEAESIYKKWLGKKSNKDPEDVVLEPKLHPITSEAYKSLAAVSQCELFTSAIYQCLSFVATGYQGRTGVTATRAESFLQIVLQLALIATLEDHTAEQIQSPQAAGFIHIAGNVSLSTEREPPSTVVRLLHKIWLIDEYSACRSKIRHILRLFNQKKPNAFRAATQDLEFPMGRFDTASPANLESEIEAKKRQAAERKARVMAQFQQQQQSFMDNQDGFDWEDEQLDDPDLELPTSTESHGHILRQTDVVDSAFVREVLHTPKDLDRTLDRQRPFGVAGDNDNVVSQMTSTGSETKVMRQSISSGWPAGCTAKGPLTSSCGHIMHFSCFEGYFQSVLRRHSQQVARQHPERVSAQEFVCPLCKALANAFLPIVWKSTEQSYPAALAVKQDFTDFVERDLATRSIAANFFNDTYNVRATNVHKSNLSTFANSALESAIERSQAAEIGSPSITAWAERPELAPLVELGSVYIRLKGPLSIIARVTQPGIFPAKFHNEEQPNSYHLLLNSLANTICATETAYRGREGEFGTTLLTGIPQQTLSHLQILSSTVRSYAATCHILEQGGIDEHFHQVYMSLFNKLFGKPPDPDNDSHEHIFLDSFALPLLRIDPFTFLVHSSLVLCPLLDIDPRHMLQIALIAEVLRVVVAYFYDPQGLITAADTFSLEVGQEEQTPSAIYEGVLKWLDSELRSSDYMQLQEQFNNFTMPTTGGALIVLSRIVDRYALAFLRKAAIFCHVALGVDFPTTTGSEASLPEMHRLLHFMQLPSLAEILMDLTEFAPRSQTKKMVSSWITDLVRCASSSLREDDHSPATGHLFDIRSTAPDERPTVMGIRLLHPAPLELIGLPKYYDVLIELSSRATCPTTGKELSDPALCLFCGALFCSQSVCCQTSDKRGGCNAHVEKCSAPIGMFLLIRKCMIALLHVMKDPNQPTGSRTLVLGGGTQIFRTGDAPPLGSFFPAPYLTKHGETDSGLRNKHQLMLSQMRYDRLLRDSWLMVNGSIWSAIARKLEGEVNSGGWETL</sequence>
<name>A0A0N1H8X8_9EURO</name>
<dbReference type="Gene3D" id="1.10.10.2670">
    <property type="entry name" value="E3 ubiquitin-protein ligase"/>
    <property type="match status" value="1"/>
</dbReference>